<comment type="caution">
    <text evidence="4">The sequence shown here is derived from an EMBL/GenBank/DDBJ whole genome shotgun (WGS) entry which is preliminary data.</text>
</comment>
<dbReference type="InterPro" id="IPR005467">
    <property type="entry name" value="His_kinase_dom"/>
</dbReference>
<dbReference type="SUPFAM" id="SSF55781">
    <property type="entry name" value="GAF domain-like"/>
    <property type="match status" value="1"/>
</dbReference>
<dbReference type="PANTHER" id="PTHR43642:SF1">
    <property type="entry name" value="HYBRID SIGNAL TRANSDUCTION HISTIDINE KINASE G"/>
    <property type="match status" value="1"/>
</dbReference>
<keyword evidence="1" id="KW-0175">Coiled coil</keyword>
<dbReference type="InterPro" id="IPR036890">
    <property type="entry name" value="HATPase_C_sf"/>
</dbReference>
<dbReference type="SUPFAM" id="SSF56112">
    <property type="entry name" value="Protein kinase-like (PK-like)"/>
    <property type="match status" value="1"/>
</dbReference>
<feature type="domain" description="Histidine kinase" evidence="3">
    <location>
        <begin position="1560"/>
        <end position="1764"/>
    </location>
</feature>
<feature type="domain" description="Protein kinase" evidence="2">
    <location>
        <begin position="7"/>
        <end position="272"/>
    </location>
</feature>
<dbReference type="CDD" id="cd14014">
    <property type="entry name" value="STKc_PknB_like"/>
    <property type="match status" value="1"/>
</dbReference>
<evidence type="ECO:0000256" key="1">
    <source>
        <dbReference type="SAM" id="Coils"/>
    </source>
</evidence>
<dbReference type="InterPro" id="IPR003018">
    <property type="entry name" value="GAF"/>
</dbReference>
<dbReference type="Gene3D" id="3.30.565.10">
    <property type="entry name" value="Histidine kinase-like ATPase, C-terminal domain"/>
    <property type="match status" value="1"/>
</dbReference>
<gene>
    <name evidence="4" type="ORF">SYV04_41535</name>
</gene>
<dbReference type="Proteomes" id="UP001291309">
    <property type="component" value="Unassembled WGS sequence"/>
</dbReference>
<dbReference type="SMART" id="SM00220">
    <property type="entry name" value="S_TKc"/>
    <property type="match status" value="1"/>
</dbReference>
<accession>A0ABU5HIF4</accession>
<evidence type="ECO:0000313" key="4">
    <source>
        <dbReference type="EMBL" id="MDY7232942.1"/>
    </source>
</evidence>
<dbReference type="PROSITE" id="PS00108">
    <property type="entry name" value="PROTEIN_KINASE_ST"/>
    <property type="match status" value="1"/>
</dbReference>
<dbReference type="SUPFAM" id="SSF55874">
    <property type="entry name" value="ATPase domain of HSP90 chaperone/DNA topoisomerase II/histidine kinase"/>
    <property type="match status" value="1"/>
</dbReference>
<evidence type="ECO:0000259" key="3">
    <source>
        <dbReference type="PROSITE" id="PS50109"/>
    </source>
</evidence>
<evidence type="ECO:0000313" key="5">
    <source>
        <dbReference type="Proteomes" id="UP001291309"/>
    </source>
</evidence>
<reference evidence="4 5" key="1">
    <citation type="submission" date="2023-12" db="EMBL/GenBank/DDBJ databases">
        <title>the genome sequence of Hyalangium sp. s54d21.</title>
        <authorList>
            <person name="Zhang X."/>
        </authorList>
    </citation>
    <scope>NUCLEOTIDE SEQUENCE [LARGE SCALE GENOMIC DNA]</scope>
    <source>
        <strain evidence="5">s54d21</strain>
    </source>
</reference>
<dbReference type="InterPro" id="IPR027417">
    <property type="entry name" value="P-loop_NTPase"/>
</dbReference>
<dbReference type="InterPro" id="IPR008271">
    <property type="entry name" value="Ser/Thr_kinase_AS"/>
</dbReference>
<evidence type="ECO:0000259" key="2">
    <source>
        <dbReference type="PROSITE" id="PS50011"/>
    </source>
</evidence>
<dbReference type="SMART" id="SM00387">
    <property type="entry name" value="HATPase_c"/>
    <property type="match status" value="1"/>
</dbReference>
<dbReference type="InterPro" id="IPR000719">
    <property type="entry name" value="Prot_kinase_dom"/>
</dbReference>
<dbReference type="Gene3D" id="1.10.287.130">
    <property type="match status" value="1"/>
</dbReference>
<feature type="coiled-coil region" evidence="1">
    <location>
        <begin position="1453"/>
        <end position="1491"/>
    </location>
</feature>
<dbReference type="Gene3D" id="3.40.50.300">
    <property type="entry name" value="P-loop containing nucleotide triphosphate hydrolases"/>
    <property type="match status" value="1"/>
</dbReference>
<dbReference type="PANTHER" id="PTHR43642">
    <property type="entry name" value="HYBRID SIGNAL TRANSDUCTION HISTIDINE KINASE G"/>
    <property type="match status" value="1"/>
</dbReference>
<dbReference type="PROSITE" id="PS50011">
    <property type="entry name" value="PROTEIN_KINASE_DOM"/>
    <property type="match status" value="1"/>
</dbReference>
<dbReference type="SMART" id="SM00065">
    <property type="entry name" value="GAF"/>
    <property type="match status" value="1"/>
</dbReference>
<dbReference type="RefSeq" id="WP_321551655.1">
    <property type="nucleotide sequence ID" value="NZ_JAXIVS010000025.1"/>
</dbReference>
<proteinExistence type="predicted"/>
<dbReference type="InterPro" id="IPR003594">
    <property type="entry name" value="HATPase_dom"/>
</dbReference>
<dbReference type="InterPro" id="IPR029016">
    <property type="entry name" value="GAF-like_dom_sf"/>
</dbReference>
<dbReference type="InterPro" id="IPR041664">
    <property type="entry name" value="AAA_16"/>
</dbReference>
<dbReference type="InterPro" id="IPR053159">
    <property type="entry name" value="Hybrid_Histidine_Kinase"/>
</dbReference>
<dbReference type="PROSITE" id="PS50109">
    <property type="entry name" value="HIS_KIN"/>
    <property type="match status" value="1"/>
</dbReference>
<dbReference type="Gene3D" id="1.10.510.10">
    <property type="entry name" value="Transferase(Phosphotransferase) domain 1"/>
    <property type="match status" value="1"/>
</dbReference>
<dbReference type="Pfam" id="PF02518">
    <property type="entry name" value="HATPase_c"/>
    <property type="match status" value="1"/>
</dbReference>
<dbReference type="InterPro" id="IPR011009">
    <property type="entry name" value="Kinase-like_dom_sf"/>
</dbReference>
<dbReference type="SUPFAM" id="SSF52540">
    <property type="entry name" value="P-loop containing nucleoside triphosphate hydrolases"/>
    <property type="match status" value="1"/>
</dbReference>
<sequence>MMEIPGYKLLGLFQMTSSSLLFQALREADQLPVIVKTPRTEHLGPRERTRYQREHDILRRLQGTPGVLASRGHELLQERPVLLLEDVGGKALADQLGQPFELSRFLSIAISLAETLAEMHRRGVIHKDVKPANILLSAQGQVWLIDFGLASLQQVEHVEEANTTFVEGTLAYMSPEQSGRINRAVDYRTDFYSLGVTLYQMLTGQLPFRGKDPLEWLHAHISQPPAPPQRWVPSLPPMVSAVVLKLLAKEAEARYQSAEGLKADLERCQEALRQGVVEDFPLGQRDFPARFQLPQHLYGREVEREALLGAFERVAREGRPEWVLVRGYSGIGKSSIVHELHKPVLERRGFFLSGKFNPLQREVPYATLAQAMRSLVQQVLAGRDAEVEAWRQRLLEAFEGNGQVLVNLVPQLEKVVGKQPPASELPPAETQNRFHRLFLRFLGVFATAERPLVLFLDDLQWADFASLKLLQYLTTHPGTPPLLLIGAYRDNEVNASHSLALVLEETRKAGARLVDLHLGPLAPEQTRQLVADALHGAAMELVEPLSELLQTKTGGNPFFLLQLFQTLHQDGLVERGPRGGWRWDAEAVRARGYSDNVVDFMASRLRKLPEESVQLLRLAACVGNTFALDVLGLLSHQDGAEVERGLEPALQEGMVVQSSSQHYRFLHDRIQQAAYAFSEEEERKATHLRIGRLLWTRLSPEELHERLFDVVGQLNAGVELIQDVEERSRLGRLNAEAGQRAQASTAHRTAVGYFTMALSLLPENLWETAPGLAFKLRLGQASSELMSGNGPEARRIVDALLPRAPSRQELAAAYRLKSIILVTAHQPDAAALCLLEGLEHFGERFSAKPSWEDVEVARKELETLLGDRPIESLIDLPPMTDPELKALMGLLGALFAPAFFTSETLLAVHLCRMIVLTIRHGSTPESASAYVWYGFVTSCIFRNYHRGEAFGRLACEFVERNDNTAYRARVLFTMGHLTLWVQPLTSARELYRKAFHHGLLSGDIQIAGYSSIFITWIYLAMGSELAEVAQEAVTRGEFARKAGFRDASNIIRFILCLVQQMRGLTPSFNSLSMEGVSEADLEALLSGGMAPLRCSYFVIKTRSRFMCGAFEEAREAADKARQMRWAVTGRIQLLDYHHYRALALAACYHDAPKERQAQDLKEIQEHHQQLAEWAANVPETFRAAEKLVAAELERLQGRLEAAVYAYEEAIQVSRQYGLIDNVALASELAARFWQEHEVSFIALAYARQAREAYIQWGAQGKVRHLDEAWPDLTRLALTGQGTTSYDTGSRLLDALSVVKAQQAISSEMNLEKLVATLIRVAMESAGAQRGALLLLEGDALRVAALVDFSVEAEGKEAPLDTEAQDLPWTVLSYVRRTGEHVLIEDISRPHDFSADVFMSPGRVGSLLCLPLERKGAFYGLMYLENALTTEAFNPTRIPLLQHLASQAVISMDNARLYAEVRQAEAALRQANEELESRVEERTRELREAQSRLVETARMVGKTEVASSVLHDVGNALTSLVVDTDELRHTVATSRTGRVEQVVKLLENHRDNLADFLTQDPRGRQLFTYLSGLAGELAQEREALRQGMEDMTRNVDRVRSIIQMQQAYAKATLLVEECDLAEVLEDALRLQAGALQHAGVKVLKELSPLPRMRVDRHRLLQILLNLLANARQAMDTVEPGQRQVRLRLYVEEGWIHYQVVDNGKGIAPEVREQLFTQGFTTRKEGHGIGLHSSALAAKLMGARLTLESAGQGLGATATLKLPIAERETKPAQALLG</sequence>
<organism evidence="4 5">
    <name type="scientific">Hyalangium rubrum</name>
    <dbReference type="NCBI Taxonomy" id="3103134"/>
    <lineage>
        <taxon>Bacteria</taxon>
        <taxon>Pseudomonadati</taxon>
        <taxon>Myxococcota</taxon>
        <taxon>Myxococcia</taxon>
        <taxon>Myxococcales</taxon>
        <taxon>Cystobacterineae</taxon>
        <taxon>Archangiaceae</taxon>
        <taxon>Hyalangium</taxon>
    </lineage>
</organism>
<keyword evidence="5" id="KW-1185">Reference proteome</keyword>
<dbReference type="Pfam" id="PF01590">
    <property type="entry name" value="GAF"/>
    <property type="match status" value="1"/>
</dbReference>
<dbReference type="EMBL" id="JAXIVS010000025">
    <property type="protein sequence ID" value="MDY7232942.1"/>
    <property type="molecule type" value="Genomic_DNA"/>
</dbReference>
<dbReference type="Pfam" id="PF00069">
    <property type="entry name" value="Pkinase"/>
    <property type="match status" value="1"/>
</dbReference>
<dbReference type="Pfam" id="PF13191">
    <property type="entry name" value="AAA_16"/>
    <property type="match status" value="1"/>
</dbReference>
<name>A0ABU5HIF4_9BACT</name>
<dbReference type="Gene3D" id="3.30.450.40">
    <property type="match status" value="1"/>
</dbReference>
<protein>
    <submittedName>
        <fullName evidence="4">AAA family ATPase</fullName>
    </submittedName>
</protein>